<evidence type="ECO:0000256" key="7">
    <source>
        <dbReference type="SAM" id="Phobius"/>
    </source>
</evidence>
<dbReference type="RefSeq" id="WP_118096926.1">
    <property type="nucleotide sequence ID" value="NZ_QRVL01000002.1"/>
</dbReference>
<dbReference type="UniPathway" id="UPA00219"/>
<keyword evidence="7" id="KW-0812">Transmembrane</keyword>
<dbReference type="Gene3D" id="3.10.20.800">
    <property type="match status" value="1"/>
</dbReference>
<keyword evidence="7" id="KW-0472">Membrane</keyword>
<keyword evidence="5 6" id="KW-0961">Cell wall biogenesis/degradation</keyword>
<dbReference type="Proteomes" id="UP000266172">
    <property type="component" value="Unassembled WGS sequence"/>
</dbReference>
<dbReference type="GO" id="GO:0071555">
    <property type="term" value="P:cell wall organization"/>
    <property type="evidence" value="ECO:0007669"/>
    <property type="project" value="UniProtKB-UniRule"/>
</dbReference>
<evidence type="ECO:0000259" key="8">
    <source>
        <dbReference type="PROSITE" id="PS52029"/>
    </source>
</evidence>
<dbReference type="InterPro" id="IPR050979">
    <property type="entry name" value="LD-transpeptidase"/>
</dbReference>
<dbReference type="AlphaFoldDB" id="A0A395VAP6"/>
<organism evidence="9 10">
    <name type="scientific">Roseburia hominis</name>
    <dbReference type="NCBI Taxonomy" id="301301"/>
    <lineage>
        <taxon>Bacteria</taxon>
        <taxon>Bacillati</taxon>
        <taxon>Bacillota</taxon>
        <taxon>Clostridia</taxon>
        <taxon>Lachnospirales</taxon>
        <taxon>Lachnospiraceae</taxon>
        <taxon>Roseburia</taxon>
    </lineage>
</organism>
<dbReference type="InterPro" id="IPR005490">
    <property type="entry name" value="LD_TPept_cat_dom"/>
</dbReference>
<dbReference type="PROSITE" id="PS52029">
    <property type="entry name" value="LD_TPASE"/>
    <property type="match status" value="1"/>
</dbReference>
<evidence type="ECO:0000313" key="10">
    <source>
        <dbReference type="Proteomes" id="UP000266172"/>
    </source>
</evidence>
<keyword evidence="4 6" id="KW-0573">Peptidoglycan synthesis</keyword>
<dbReference type="PANTHER" id="PTHR30582:SF33">
    <property type="entry name" value="EXPORTED PROTEIN"/>
    <property type="match status" value="1"/>
</dbReference>
<gene>
    <name evidence="9" type="ORF">DWX93_05560</name>
</gene>
<reference evidence="9 10" key="1">
    <citation type="submission" date="2018-08" db="EMBL/GenBank/DDBJ databases">
        <title>A genome reference for cultivated species of the human gut microbiota.</title>
        <authorList>
            <person name="Zou Y."/>
            <person name="Xue W."/>
            <person name="Luo G."/>
        </authorList>
    </citation>
    <scope>NUCLEOTIDE SEQUENCE [LARGE SCALE GENOMIC DNA]</scope>
    <source>
        <strain evidence="9 10">AF22-12AC</strain>
    </source>
</reference>
<dbReference type="EMBL" id="QRVL01000002">
    <property type="protein sequence ID" value="RGS41575.1"/>
    <property type="molecule type" value="Genomic_DNA"/>
</dbReference>
<comment type="caution">
    <text evidence="9">The sequence shown here is derived from an EMBL/GenBank/DDBJ whole genome shotgun (WGS) entry which is preliminary data.</text>
</comment>
<dbReference type="GO" id="GO:0008360">
    <property type="term" value="P:regulation of cell shape"/>
    <property type="evidence" value="ECO:0007669"/>
    <property type="project" value="UniProtKB-UniRule"/>
</dbReference>
<feature type="domain" description="L,D-TPase catalytic" evidence="8">
    <location>
        <begin position="336"/>
        <end position="455"/>
    </location>
</feature>
<evidence type="ECO:0000256" key="3">
    <source>
        <dbReference type="ARBA" id="ARBA00022960"/>
    </source>
</evidence>
<accession>A0A395VAP6</accession>
<keyword evidence="2" id="KW-0808">Transferase</keyword>
<dbReference type="Gene3D" id="2.40.440.10">
    <property type="entry name" value="L,D-transpeptidase catalytic domain-like"/>
    <property type="match status" value="1"/>
</dbReference>
<keyword evidence="7" id="KW-1133">Transmembrane helix</keyword>
<protein>
    <recommendedName>
        <fullName evidence="8">L,D-TPase catalytic domain-containing protein</fullName>
    </recommendedName>
</protein>
<evidence type="ECO:0000313" key="9">
    <source>
        <dbReference type="EMBL" id="RGS41575.1"/>
    </source>
</evidence>
<evidence type="ECO:0000256" key="5">
    <source>
        <dbReference type="ARBA" id="ARBA00023316"/>
    </source>
</evidence>
<sequence length="534" mass="57479">MKKKIGITAAVILGILAVCYIGFAVFFQSHFCFGTTIDGIKVGGCSTVKVEQLIEEEIGGYELTLVEREDQTETITASQIGAAPVFHGEIEELLADQNAFAWPVILFGKSALELEKTVAFDDTKFSGTIEALSCMQEENQRKPVDASCSGYSVADGYTLVPADYGTTIDETALKNAVAEAVEGLEDTLDLEKSGCYVDPAVGDDDKDLLAVIDELNQYVASTVTYDFGDQTEVVDGSTISEWLSVLDGELEVDEEAVLDYVKGLAKTYNTAYKPKTLKTSYGPEVTISNGAYGWKIDTEGEEAQLLEDIKSGKSVEREPVYSQTANSHGENDYGNSYVEINLTSQHLFVYKNGSLVVDSDFVSGNLSKGHGSPTGAFSVTYTTTDAVLRGEDYATPVKYWMPFAGDVGMHDASWRKSFGGNIYKTNGSHGCINLPTSVAKTIYNTIEKGWPVLVYTLPGTESAAQLQQDVQTVIDLINSIGEVTADSETVIASARSQYDALPDSTKANVTNYDVLVAAEAALAQIKAAGEQTGM</sequence>
<dbReference type="GO" id="GO:0071972">
    <property type="term" value="F:peptidoglycan L,D-transpeptidase activity"/>
    <property type="evidence" value="ECO:0007669"/>
    <property type="project" value="TreeGrafter"/>
</dbReference>
<evidence type="ECO:0000256" key="1">
    <source>
        <dbReference type="ARBA" id="ARBA00004752"/>
    </source>
</evidence>
<dbReference type="InterPro" id="IPR022029">
    <property type="entry name" value="YoaR-like_PG-bd"/>
</dbReference>
<keyword evidence="3 6" id="KW-0133">Cell shape</keyword>
<evidence type="ECO:0000256" key="6">
    <source>
        <dbReference type="PROSITE-ProRule" id="PRU01373"/>
    </source>
</evidence>
<comment type="pathway">
    <text evidence="1 6">Cell wall biogenesis; peptidoglycan biosynthesis.</text>
</comment>
<dbReference type="GO" id="GO:0018104">
    <property type="term" value="P:peptidoglycan-protein cross-linking"/>
    <property type="evidence" value="ECO:0007669"/>
    <property type="project" value="TreeGrafter"/>
</dbReference>
<feature type="transmembrane region" description="Helical" evidence="7">
    <location>
        <begin position="7"/>
        <end position="27"/>
    </location>
</feature>
<feature type="active site" description="Proton donor/acceptor" evidence="6">
    <location>
        <position position="410"/>
    </location>
</feature>
<dbReference type="CDD" id="cd16913">
    <property type="entry name" value="YkuD_like"/>
    <property type="match status" value="1"/>
</dbReference>
<dbReference type="SUPFAM" id="SSF141523">
    <property type="entry name" value="L,D-transpeptidase catalytic domain-like"/>
    <property type="match status" value="1"/>
</dbReference>
<dbReference type="SUPFAM" id="SSF143985">
    <property type="entry name" value="L,D-transpeptidase pre-catalytic domain-like"/>
    <property type="match status" value="1"/>
</dbReference>
<dbReference type="Pfam" id="PF12229">
    <property type="entry name" value="PG_binding_4"/>
    <property type="match status" value="1"/>
</dbReference>
<name>A0A395VAP6_9FIRM</name>
<dbReference type="Pfam" id="PF03734">
    <property type="entry name" value="YkuD"/>
    <property type="match status" value="1"/>
</dbReference>
<dbReference type="PANTHER" id="PTHR30582">
    <property type="entry name" value="L,D-TRANSPEPTIDASE"/>
    <property type="match status" value="1"/>
</dbReference>
<dbReference type="GO" id="GO:0005576">
    <property type="term" value="C:extracellular region"/>
    <property type="evidence" value="ECO:0007669"/>
    <property type="project" value="TreeGrafter"/>
</dbReference>
<evidence type="ECO:0000256" key="2">
    <source>
        <dbReference type="ARBA" id="ARBA00022679"/>
    </source>
</evidence>
<dbReference type="InterPro" id="IPR038063">
    <property type="entry name" value="Transpep_catalytic_dom"/>
</dbReference>
<dbReference type="GO" id="GO:0016740">
    <property type="term" value="F:transferase activity"/>
    <property type="evidence" value="ECO:0007669"/>
    <property type="project" value="UniProtKB-KW"/>
</dbReference>
<dbReference type="InterPro" id="IPR038054">
    <property type="entry name" value="LD_TPept-like_central_sf"/>
</dbReference>
<proteinExistence type="predicted"/>
<evidence type="ECO:0000256" key="4">
    <source>
        <dbReference type="ARBA" id="ARBA00022984"/>
    </source>
</evidence>
<feature type="active site" description="Nucleophile" evidence="6">
    <location>
        <position position="431"/>
    </location>
</feature>